<proteinExistence type="predicted"/>
<reference evidence="1" key="1">
    <citation type="submission" date="2022-10" db="EMBL/GenBank/DDBJ databases">
        <title>Chryseobacterium sp. nov., a novel bacterial species.</title>
        <authorList>
            <person name="Cao Y."/>
        </authorList>
    </citation>
    <scope>NUCLEOTIDE SEQUENCE</scope>
    <source>
        <strain evidence="1">KC 927</strain>
    </source>
</reference>
<protein>
    <recommendedName>
        <fullName evidence="3">Secretion system C-terminal sorting domain-containing protein</fullName>
    </recommendedName>
</protein>
<gene>
    <name evidence="1" type="ORF">OEA66_11920</name>
</gene>
<accession>A0ABT3Y4K9</accession>
<evidence type="ECO:0008006" key="3">
    <source>
        <dbReference type="Google" id="ProtNLM"/>
    </source>
</evidence>
<dbReference type="RefSeq" id="WP_267281578.1">
    <property type="nucleotide sequence ID" value="NZ_JAOVZV010000014.1"/>
</dbReference>
<comment type="caution">
    <text evidence="1">The sequence shown here is derived from an EMBL/GenBank/DDBJ whole genome shotgun (WGS) entry which is preliminary data.</text>
</comment>
<dbReference type="EMBL" id="JAOVZV010000014">
    <property type="protein sequence ID" value="MCX8533057.1"/>
    <property type="molecule type" value="Genomic_DNA"/>
</dbReference>
<evidence type="ECO:0000313" key="1">
    <source>
        <dbReference type="EMBL" id="MCX8533057.1"/>
    </source>
</evidence>
<name>A0ABT3Y4K9_9FLAO</name>
<organism evidence="1 2">
    <name type="scientific">Chryseobacterium luquanense</name>
    <dbReference type="NCBI Taxonomy" id="2983766"/>
    <lineage>
        <taxon>Bacteria</taxon>
        <taxon>Pseudomonadati</taxon>
        <taxon>Bacteroidota</taxon>
        <taxon>Flavobacteriia</taxon>
        <taxon>Flavobacteriales</taxon>
        <taxon>Weeksellaceae</taxon>
        <taxon>Chryseobacterium group</taxon>
        <taxon>Chryseobacterium</taxon>
    </lineage>
</organism>
<dbReference type="Proteomes" id="UP001070176">
    <property type="component" value="Unassembled WGS sequence"/>
</dbReference>
<keyword evidence="2" id="KW-1185">Reference proteome</keyword>
<evidence type="ECO:0000313" key="2">
    <source>
        <dbReference type="Proteomes" id="UP001070176"/>
    </source>
</evidence>
<sequence length="1900" mass="207962">MIAPEYFNNHIAIEGEIIVKRVPNDTGSVLVWNSTTKKISTRTVSEIVSDLSLVTTNTEQNISGRKSFITSGGNDSINNSLWIMSNDGSYPAMTFYRPGIDLGQIKYVNSYEGFYFVNSPNSGTIPVTAQKFIKEGSDNNKVLLGGGNDKLLSDFALSSQVGGYLSYQDNRLIYPDEIVPQKLQFGFTSWNNDNNYPYADFLHLGGYQDSSGGNQNLLLAKRNGFGLRQFQSTWQGNNPYENYVDFWNTEHFTQGDINSWQFNRFNTQPMNFIGAGNDVNDITASGFYVIGHGTENAAYPLDQSIDGARMLLHLETEGIYTATQIQSERYSGNLVSRVKTDTGWSSWIRHWGNNDFTQNDINNWNYLAGNGATIQWVNKNAVHAINESEGDSMNFDTINGKTQTGSIYDGSTWWHALNIQHRNGLGSDGNIWGGQIRFGMNDSMDTFQFRQLYNGTYNSWKTLYHSGNFNPSNYWDKYSSGSFTGVNSVAPFSFLNNGQAQRIYTGGLLVSDAYSDANNITNNGIYAKGDISTGSNFNARAFYSPALNGGQVFHAGNSDTLYLGNPQVAALYLESSNNLLHNRPGYGVGVIWDAHNLPNPVNQSDLGNYIPNSQKGIANGIATLDGSGLVSASQLPSYVDDVLEFGSLGNFPTTGETGKIYVATDTNQTYRWSGSTYIQIASGAVQSINGQVGIVNLTKDDIGLGNVDNTADSVKNVAYARNATKLYSIDSTYDYNGPAPYYGSLVFKQAVNRWRFEMSPNTPAGIEVAHADNSDSFSGLSLSSFFKNNEDNTLKTIDVSNYNDVVDGNGKIWLGNFYSLPESTTGFQSSVGTILNINGLVAHDKTQLIFNGGNGSIQYRTSWYANTAWTAPRTLWDSNNFNPAQYVTQSSLNSQLLSYATFNGIQTFTNTNTFTQSPVIPNGTLGTHAVNLNQLNGRVQSWENARALGFSSGLSASSPYIYHETDGYVFLATQHWVTSQLPSVSNFLTVDTNQDVKSIKSFRLGNFNSGTEWGSTSNLDNYGFNVYVETGSDSLNNGRNGIGFYSSGGAGVMSGIIVRDNGQQGTSMALTTTDSYASGPKVGLTLSSSGVVDFNRAVPTIQGNSLTNIFITADTAPQIKTGNLSFGVDSEVVFNGNESNEVSVWRKSSSIDSIVSGHIYNFYNTRWKVGNKRGGSANSLGYSFEFSEDGGTTYDEKFSIKSSGDVVLNQGDLYLNQRLIINSNWNVGSIRGNQPTGNYLTWKKYDGSADIAYIGSDMGSAMGGGVGNNFAITNPTADIHLNPSNGKLYYNQNEVATQTWVNNTFATPTFIAQNYALRAGSNATDTWINSSNGLQNNPTVMGKMGNSGGQSNLADATWGQVAGYINTSGISQGNPTDDWYHRIKMLHNNGAGYNGEIAVQMTGGNSLQYRRMENGVDSGWVKTWDERNFNPLNYATQTDLLNYITIHTSQTIIAQKVFAGGIGNNYYEAALEVRGNGSTVIPGISFHQPGVVASQIRMDAGGQICIVDNPGSSYENFRARVITGESFTSTIHGNSSQWYDAYVNNHKSYNNNQYLGSDYTGGFEKPNSEYFGGGKVKLQMLHGANVGAPDIWNDALWISSYTGADVKKSTAIISSKYSNEIGFVKADFDSPKWDKYIKFWTSDNLNPNDFATQTWVNTNFIPKSHPVYNITQANINSWNAAAGGSFHTHSNLNLLNNIDQWLGVGQAPTFGSVRLMNYLGYGQLALEEGYIGNEMGLVDLDNKVIYAGRENEYLKYGSSVNGFEALNVHFEAKLLSIGKEITNDEDKVQVAGNISVDTSGVHGGDMQLILNPLYNNDGNVRDSRNAHIYIVTRETVILPSRPILGQRIEIFNDGESDIEVMHENGGTFFYLPGRRKITGIVGGKGFIFDEKPIPAKHYGI</sequence>